<sequence>MVMHTVVNNTSKSSSEYTAPRNCSYNGIDYSNLFAENGYSSKGVKIGNGEQYLFEWNICGPSPNCRARDVSACQTDSIKSNFQVAGQLSRMQWSTDSFNNTIITYNSYNSYHCTGNVERKFQIQLLCDGEYLTSEDVYESEECSYFVKLHGACGVGQQPPNSIKYPTKMLSNKANNCSYNGIDYSNLFNAENGYISKGVKIGSGEQFLYNWNICGPSPKCTGVDISACQTNTYGFNNQEVGQLSRMEWSKDSFNNTIITYNSNNSHHCYGNVERKFQIQLLCDGEYLTSGDVYESDECSYFVKLHGACGVYQQQTNYIASSSSNTYPTEKSTLTATSTPYYKPINCSYNGIDYSNLFNENGYSKEGIKSSSGEKYLYYWNICGLSPMCNGNDISACQTNQFGYGYQITGRQSETEWSTNIWGNPIITYSSDNSYNCPNDSKRKFQIQLLCDGKEFEIENVAENNECSYLVRIHGACGIDQEPSSFAKRFIVYHQNIIKNPTKIIVPIGLFILILVLLIVVLI</sequence>
<dbReference type="PANTHER" id="PTHR15071">
    <property type="entry name" value="MANNOSE-6-PHOSPHATE RECEPTOR FAMILY MEMBER"/>
    <property type="match status" value="1"/>
</dbReference>
<accession>F0ZQH7</accession>
<gene>
    <name evidence="10" type="ORF">DICPUDRAFT_80442</name>
</gene>
<evidence type="ECO:0000313" key="10">
    <source>
        <dbReference type="EMBL" id="EGC33793.1"/>
    </source>
</evidence>
<dbReference type="AlphaFoldDB" id="F0ZQH7"/>
<evidence type="ECO:0000256" key="3">
    <source>
        <dbReference type="ARBA" id="ARBA00022692"/>
    </source>
</evidence>
<reference evidence="11" key="1">
    <citation type="journal article" date="2011" name="Genome Biol.">
        <title>Comparative genomics of the social amoebae Dictyostelium discoideum and Dictyostelium purpureum.</title>
        <authorList>
            <consortium name="US DOE Joint Genome Institute (JGI-PGF)"/>
            <person name="Sucgang R."/>
            <person name="Kuo A."/>
            <person name="Tian X."/>
            <person name="Salerno W."/>
            <person name="Parikh A."/>
            <person name="Feasley C.L."/>
            <person name="Dalin E."/>
            <person name="Tu H."/>
            <person name="Huang E."/>
            <person name="Barry K."/>
            <person name="Lindquist E."/>
            <person name="Shapiro H."/>
            <person name="Bruce D."/>
            <person name="Schmutz J."/>
            <person name="Salamov A."/>
            <person name="Fey P."/>
            <person name="Gaudet P."/>
            <person name="Anjard C."/>
            <person name="Babu M.M."/>
            <person name="Basu S."/>
            <person name="Bushmanova Y."/>
            <person name="van der Wel H."/>
            <person name="Katoh-Kurasawa M."/>
            <person name="Dinh C."/>
            <person name="Coutinho P.M."/>
            <person name="Saito T."/>
            <person name="Elias M."/>
            <person name="Schaap P."/>
            <person name="Kay R.R."/>
            <person name="Henrissat B."/>
            <person name="Eichinger L."/>
            <person name="Rivero F."/>
            <person name="Putnam N.H."/>
            <person name="West C.M."/>
            <person name="Loomis W.F."/>
            <person name="Chisholm R.L."/>
            <person name="Shaulsky G."/>
            <person name="Strassmann J.E."/>
            <person name="Queller D.C."/>
            <person name="Kuspa A."/>
            <person name="Grigoriev I.V."/>
        </authorList>
    </citation>
    <scope>NUCLEOTIDE SEQUENCE [LARGE SCALE GENOMIC DNA]</scope>
    <source>
        <strain evidence="11">QSDP1</strain>
    </source>
</reference>
<feature type="transmembrane region" description="Helical" evidence="8">
    <location>
        <begin position="503"/>
        <end position="521"/>
    </location>
</feature>
<evidence type="ECO:0000256" key="1">
    <source>
        <dbReference type="ARBA" id="ARBA00004308"/>
    </source>
</evidence>
<feature type="domain" description="MRH" evidence="9">
    <location>
        <begin position="344"/>
        <end position="480"/>
    </location>
</feature>
<keyword evidence="6 8" id="KW-0472">Membrane</keyword>
<dbReference type="InterPro" id="IPR044865">
    <property type="entry name" value="MRH_dom"/>
</dbReference>
<evidence type="ECO:0000256" key="4">
    <source>
        <dbReference type="ARBA" id="ARBA00022729"/>
    </source>
</evidence>
<keyword evidence="2" id="KW-0813">Transport</keyword>
<evidence type="ECO:0000256" key="2">
    <source>
        <dbReference type="ARBA" id="ARBA00022448"/>
    </source>
</evidence>
<dbReference type="PANTHER" id="PTHR15071:SF37">
    <property type="entry name" value="AUTOPHAGY-RELATED PROTEIN 27"/>
    <property type="match status" value="1"/>
</dbReference>
<name>F0ZQH7_DICPU</name>
<comment type="subcellular location">
    <subcellularLocation>
        <location evidence="1">Endomembrane system</location>
    </subcellularLocation>
</comment>
<keyword evidence="5 8" id="KW-1133">Transmembrane helix</keyword>
<dbReference type="Proteomes" id="UP000001064">
    <property type="component" value="Unassembled WGS sequence"/>
</dbReference>
<dbReference type="InParanoid" id="F0ZQH7"/>
<keyword evidence="3 8" id="KW-0812">Transmembrane</keyword>
<dbReference type="KEGG" id="dpp:DICPUDRAFT_80442"/>
<dbReference type="SUPFAM" id="SSF50911">
    <property type="entry name" value="Mannose 6-phosphate receptor domain"/>
    <property type="match status" value="3"/>
</dbReference>
<evidence type="ECO:0000259" key="9">
    <source>
        <dbReference type="PROSITE" id="PS51914"/>
    </source>
</evidence>
<keyword evidence="11" id="KW-1185">Reference proteome</keyword>
<evidence type="ECO:0000256" key="5">
    <source>
        <dbReference type="ARBA" id="ARBA00022989"/>
    </source>
</evidence>
<protein>
    <recommendedName>
        <fullName evidence="9">MRH domain-containing protein</fullName>
    </recommendedName>
</protein>
<dbReference type="PROSITE" id="PS51914">
    <property type="entry name" value="MRH"/>
    <property type="match status" value="1"/>
</dbReference>
<organism evidence="10 11">
    <name type="scientific">Dictyostelium purpureum</name>
    <name type="common">Slime mold</name>
    <dbReference type="NCBI Taxonomy" id="5786"/>
    <lineage>
        <taxon>Eukaryota</taxon>
        <taxon>Amoebozoa</taxon>
        <taxon>Evosea</taxon>
        <taxon>Eumycetozoa</taxon>
        <taxon>Dictyostelia</taxon>
        <taxon>Dictyosteliales</taxon>
        <taxon>Dictyosteliaceae</taxon>
        <taxon>Dictyostelium</taxon>
    </lineage>
</organism>
<dbReference type="InterPro" id="IPR009011">
    <property type="entry name" value="Man6P_isomerase_rcpt-bd_dom_sf"/>
</dbReference>
<evidence type="ECO:0000256" key="8">
    <source>
        <dbReference type="SAM" id="Phobius"/>
    </source>
</evidence>
<dbReference type="VEuPathDB" id="AmoebaDB:DICPUDRAFT_80442"/>
<dbReference type="EMBL" id="GL871125">
    <property type="protein sequence ID" value="EGC33793.1"/>
    <property type="molecule type" value="Genomic_DNA"/>
</dbReference>
<dbReference type="GeneID" id="10502939"/>
<proteinExistence type="predicted"/>
<dbReference type="Gene3D" id="2.70.130.10">
    <property type="entry name" value="Mannose-6-phosphate receptor binding domain"/>
    <property type="match status" value="3"/>
</dbReference>
<evidence type="ECO:0000256" key="6">
    <source>
        <dbReference type="ARBA" id="ARBA00023136"/>
    </source>
</evidence>
<dbReference type="RefSeq" id="XP_003289664.1">
    <property type="nucleotide sequence ID" value="XM_003289616.1"/>
</dbReference>
<evidence type="ECO:0000313" key="11">
    <source>
        <dbReference type="Proteomes" id="UP000001064"/>
    </source>
</evidence>
<evidence type="ECO:0000256" key="7">
    <source>
        <dbReference type="ARBA" id="ARBA00023157"/>
    </source>
</evidence>
<keyword evidence="7" id="KW-1015">Disulfide bond</keyword>
<dbReference type="GO" id="GO:0012505">
    <property type="term" value="C:endomembrane system"/>
    <property type="evidence" value="ECO:0007669"/>
    <property type="project" value="UniProtKB-SubCell"/>
</dbReference>
<keyword evidence="4" id="KW-0732">Signal</keyword>